<accession>A0A077RP80</accession>
<evidence type="ECO:0000256" key="2">
    <source>
        <dbReference type="ARBA" id="ARBA00004906"/>
    </source>
</evidence>
<protein>
    <recommendedName>
        <fullName evidence="4">RING-type E3 ubiquitin transferase</fullName>
        <ecNumber evidence="4">2.3.2.27</ecNumber>
    </recommendedName>
</protein>
<dbReference type="Gramene" id="TraesNOR3B03G01564650.1">
    <property type="protein sequence ID" value="TraesNOR3B03G01564650.1"/>
    <property type="gene ID" value="TraesNOR3B03G01564650"/>
</dbReference>
<keyword evidence="5" id="KW-0808">Transferase</keyword>
<comment type="pathway">
    <text evidence="2">Protein modification; protein ubiquitination.</text>
</comment>
<dbReference type="HOGENOM" id="CLU_040603_4_0_1"/>
<feature type="region of interest" description="Disordered" evidence="11">
    <location>
        <begin position="334"/>
        <end position="367"/>
    </location>
</feature>
<evidence type="ECO:0000256" key="11">
    <source>
        <dbReference type="SAM" id="MobiDB-lite"/>
    </source>
</evidence>
<evidence type="ECO:0000256" key="8">
    <source>
        <dbReference type="ARBA" id="ARBA00022786"/>
    </source>
</evidence>
<dbReference type="EC" id="2.3.2.27" evidence="4"/>
<evidence type="ECO:0000256" key="3">
    <source>
        <dbReference type="ARBA" id="ARBA00009119"/>
    </source>
</evidence>
<comment type="catalytic activity">
    <reaction evidence="1">
        <text>S-ubiquitinyl-[E2 ubiquitin-conjugating enzyme]-L-cysteine + [acceptor protein]-L-lysine = [E2 ubiquitin-conjugating enzyme]-L-cysteine + N(6)-ubiquitinyl-[acceptor protein]-L-lysine.</text>
        <dbReference type="EC" id="2.3.2.27"/>
    </reaction>
</comment>
<name>A0A077RP80_WHEAT</name>
<dbReference type="EMBL" id="HG670306">
    <property type="protein sequence ID" value="CDM80405.1"/>
    <property type="molecule type" value="Genomic_DNA"/>
</dbReference>
<proteinExistence type="inferred from homology"/>
<dbReference type="InterPro" id="IPR049548">
    <property type="entry name" value="Sina-like_RING"/>
</dbReference>
<dbReference type="InterPro" id="IPR013010">
    <property type="entry name" value="Znf_SIAH"/>
</dbReference>
<dbReference type="GO" id="GO:0061630">
    <property type="term" value="F:ubiquitin protein ligase activity"/>
    <property type="evidence" value="ECO:0007669"/>
    <property type="project" value="UniProtKB-EC"/>
</dbReference>
<sequence length="367" mass="39768">MEMEAKSNGVTKLVKEGGVGRQEGGEYLACNGLTTWIDILDCSNPLISPILQLEGNSCSNGSKIKQGGEGQQEGEDIVRKQHAIVIMGTDVLDCPVCSAPLSPPIFQCSLGHFVCSACHDKLPGTDRACGVCSRPVLDRCHGVERIVGSVLVPCSYALHGCTTAIPYHRKGEHEKVCLHAPCFCPENGCGFAGTTEVLLGHFTAKHDWLITAFKYYEPFDVPVKAGVHVLHGNGEEEDKDNDSDLFLLHVGYPDAPLHSVSLVRVQAHPQEYRVGCSVGFSWFMGQYQAATLDFIRNSSLSNGLPKCSFCIVPEVRRGGGGPVVLSVTIGIDIEEDEDDNKERDDVDSHVKVGDYKEEDEADGHKAD</sequence>
<keyword evidence="6" id="KW-0479">Metal-binding</keyword>
<evidence type="ECO:0000259" key="12">
    <source>
        <dbReference type="PROSITE" id="PS51081"/>
    </source>
</evidence>
<comment type="similarity">
    <text evidence="3">Belongs to the SINA (Seven in absentia) family.</text>
</comment>
<evidence type="ECO:0000256" key="6">
    <source>
        <dbReference type="ARBA" id="ARBA00022723"/>
    </source>
</evidence>
<evidence type="ECO:0000256" key="7">
    <source>
        <dbReference type="ARBA" id="ARBA00022771"/>
    </source>
</evidence>
<evidence type="ECO:0000256" key="1">
    <source>
        <dbReference type="ARBA" id="ARBA00000900"/>
    </source>
</evidence>
<gene>
    <name evidence="13" type="ORF">TRAES_3BF035200180CFD_c1</name>
</gene>
<keyword evidence="8" id="KW-0833">Ubl conjugation pathway</keyword>
<evidence type="ECO:0000256" key="10">
    <source>
        <dbReference type="PROSITE-ProRule" id="PRU00455"/>
    </source>
</evidence>
<dbReference type="PANTHER" id="PTHR10315">
    <property type="entry name" value="E3 UBIQUITIN PROTEIN LIGASE SIAH"/>
    <property type="match status" value="1"/>
</dbReference>
<evidence type="ECO:0000256" key="4">
    <source>
        <dbReference type="ARBA" id="ARBA00012483"/>
    </source>
</evidence>
<dbReference type="Pfam" id="PF21362">
    <property type="entry name" value="Sina_RING"/>
    <property type="match status" value="1"/>
</dbReference>
<dbReference type="PANTHER" id="PTHR10315:SF83">
    <property type="entry name" value="RING-TYPE E3 UBIQUITIN TRANSFERASE"/>
    <property type="match status" value="1"/>
</dbReference>
<dbReference type="SUPFAM" id="SSF49599">
    <property type="entry name" value="TRAF domain-like"/>
    <property type="match status" value="1"/>
</dbReference>
<dbReference type="PROSITE" id="PS51081">
    <property type="entry name" value="ZF_SIAH"/>
    <property type="match status" value="1"/>
</dbReference>
<evidence type="ECO:0000256" key="9">
    <source>
        <dbReference type="ARBA" id="ARBA00022833"/>
    </source>
</evidence>
<dbReference type="GO" id="GO:0008270">
    <property type="term" value="F:zinc ion binding"/>
    <property type="evidence" value="ECO:0007669"/>
    <property type="project" value="UniProtKB-KW"/>
</dbReference>
<feature type="domain" description="SIAH-type" evidence="12">
    <location>
        <begin position="149"/>
        <end position="207"/>
    </location>
</feature>
<dbReference type="UniPathway" id="UPA00143"/>
<evidence type="ECO:0000256" key="5">
    <source>
        <dbReference type="ARBA" id="ARBA00022679"/>
    </source>
</evidence>
<dbReference type="GO" id="GO:0016567">
    <property type="term" value="P:protein ubiquitination"/>
    <property type="evidence" value="ECO:0007669"/>
    <property type="project" value="UniProtKB-UniPathway"/>
</dbReference>
<keyword evidence="9" id="KW-0862">Zinc</keyword>
<dbReference type="Gramene" id="TraesARI3B03G01556950.1">
    <property type="protein sequence ID" value="TraesARI3B03G01556950.1"/>
    <property type="gene ID" value="TraesARI3B03G01556950"/>
</dbReference>
<dbReference type="Gene3D" id="3.30.40.10">
    <property type="entry name" value="Zinc/RING finger domain, C3HC4 (zinc finger)"/>
    <property type="match status" value="1"/>
</dbReference>
<evidence type="ECO:0000313" key="13">
    <source>
        <dbReference type="EMBL" id="CDM80405.1"/>
    </source>
</evidence>
<organism evidence="13">
    <name type="scientific">Triticum aestivum</name>
    <name type="common">Wheat</name>
    <dbReference type="NCBI Taxonomy" id="4565"/>
    <lineage>
        <taxon>Eukaryota</taxon>
        <taxon>Viridiplantae</taxon>
        <taxon>Streptophyta</taxon>
        <taxon>Embryophyta</taxon>
        <taxon>Tracheophyta</taxon>
        <taxon>Spermatophyta</taxon>
        <taxon>Magnoliopsida</taxon>
        <taxon>Liliopsida</taxon>
        <taxon>Poales</taxon>
        <taxon>Poaceae</taxon>
        <taxon>BOP clade</taxon>
        <taxon>Pooideae</taxon>
        <taxon>Triticodae</taxon>
        <taxon>Triticeae</taxon>
        <taxon>Triticinae</taxon>
        <taxon>Triticum</taxon>
    </lineage>
</organism>
<reference evidence="13" key="1">
    <citation type="journal article" date="2014" name="Science">
        <title>Structural and functional partitioning of bread wheat chromosome 3B.</title>
        <authorList>
            <person name="Choulet F."/>
            <person name="Alberti A."/>
            <person name="Theil S."/>
            <person name="Glover N."/>
            <person name="Barbe V."/>
            <person name="Daron J."/>
            <person name="Pingault L."/>
            <person name="Sourdille P."/>
            <person name="Couloux A."/>
            <person name="Paux E."/>
            <person name="Leroy P."/>
            <person name="Mangenot S."/>
            <person name="Guilhot N."/>
            <person name="Le Gouis J."/>
            <person name="Balfourier F."/>
            <person name="Alaux M."/>
            <person name="Jamilloux V."/>
            <person name="Poulain J."/>
            <person name="Durand C."/>
            <person name="Bellec A."/>
            <person name="Gaspin C."/>
            <person name="Safar J."/>
            <person name="Dolezel J."/>
            <person name="Rogers J."/>
            <person name="Vandepoele K."/>
            <person name="Aury J.M."/>
            <person name="Mayer K."/>
            <person name="Berges H."/>
            <person name="Quesneville H."/>
            <person name="Wincker P."/>
            <person name="Feuillet C."/>
        </authorList>
    </citation>
    <scope>NUCLEOTIDE SEQUENCE</scope>
</reference>
<dbReference type="InterPro" id="IPR052088">
    <property type="entry name" value="E3_ubiquitin-ligase_SINA"/>
</dbReference>
<keyword evidence="7 10" id="KW-0863">Zinc-finger</keyword>
<dbReference type="AlphaFoldDB" id="A0A077RP80"/>
<dbReference type="Pfam" id="PF21361">
    <property type="entry name" value="Sina_ZnF"/>
    <property type="match status" value="1"/>
</dbReference>
<dbReference type="InterPro" id="IPR013083">
    <property type="entry name" value="Znf_RING/FYVE/PHD"/>
</dbReference>
<feature type="compositionally biased region" description="Basic and acidic residues" evidence="11">
    <location>
        <begin position="340"/>
        <end position="355"/>
    </location>
</feature>